<dbReference type="Proteomes" id="UP000503349">
    <property type="component" value="Chromosome 21"/>
</dbReference>
<accession>A0A6G1QR47</accession>
<keyword evidence="2" id="KW-1185">Reference proteome</keyword>
<dbReference type="AlphaFoldDB" id="A0A6G1QR47"/>
<reference evidence="2" key="2">
    <citation type="submission" date="2019-02" db="EMBL/GenBank/DDBJ databases">
        <title>Opniocepnalus argus Var Kimnra genome.</title>
        <authorList>
            <person name="Zhou C."/>
            <person name="Xiao S."/>
        </authorList>
    </citation>
    <scope>NUCLEOTIDE SEQUENCE [LARGE SCALE GENOMIC DNA]</scope>
</reference>
<protein>
    <submittedName>
        <fullName evidence="1">Uncharacterized protein</fullName>
    </submittedName>
</protein>
<gene>
    <name evidence="1" type="ORF">EXN66_Car020763</name>
</gene>
<name>A0A6G1QR47_CHAAH</name>
<sequence>MLRETPRDCVLLPQEHKRQTERRCLAVQNRMQKIYRNIQYTNEHHTWVITEATTCNLT</sequence>
<evidence type="ECO:0000313" key="1">
    <source>
        <dbReference type="EMBL" id="KAF3705072.1"/>
    </source>
</evidence>
<proteinExistence type="predicted"/>
<organism evidence="1 2">
    <name type="scientific">Channa argus</name>
    <name type="common">Northern snakehead</name>
    <name type="synonym">Ophicephalus argus</name>
    <dbReference type="NCBI Taxonomy" id="215402"/>
    <lineage>
        <taxon>Eukaryota</taxon>
        <taxon>Metazoa</taxon>
        <taxon>Chordata</taxon>
        <taxon>Craniata</taxon>
        <taxon>Vertebrata</taxon>
        <taxon>Euteleostomi</taxon>
        <taxon>Actinopterygii</taxon>
        <taxon>Neopterygii</taxon>
        <taxon>Teleostei</taxon>
        <taxon>Neoteleostei</taxon>
        <taxon>Acanthomorphata</taxon>
        <taxon>Anabantaria</taxon>
        <taxon>Anabantiformes</taxon>
        <taxon>Channoidei</taxon>
        <taxon>Channidae</taxon>
        <taxon>Channa</taxon>
    </lineage>
</organism>
<reference evidence="1 2" key="1">
    <citation type="submission" date="2019-02" db="EMBL/GenBank/DDBJ databases">
        <title>Opniocepnalus argus genome.</title>
        <authorList>
            <person name="Zhou C."/>
            <person name="Xiao S."/>
        </authorList>
    </citation>
    <scope>NUCLEOTIDE SEQUENCE [LARGE SCALE GENOMIC DNA]</scope>
    <source>
        <strain evidence="1">OARG1902GOOAL</strain>
        <tissue evidence="1">Muscle</tissue>
    </source>
</reference>
<evidence type="ECO:0000313" key="2">
    <source>
        <dbReference type="Proteomes" id="UP000503349"/>
    </source>
</evidence>
<dbReference type="EMBL" id="CM015732">
    <property type="protein sequence ID" value="KAF3705072.1"/>
    <property type="molecule type" value="Genomic_DNA"/>
</dbReference>